<dbReference type="SUPFAM" id="SSF52540">
    <property type="entry name" value="P-loop containing nucleoside triphosphate hydrolases"/>
    <property type="match status" value="1"/>
</dbReference>
<evidence type="ECO:0000313" key="1">
    <source>
        <dbReference type="EMBL" id="QAT87746.1"/>
    </source>
</evidence>
<organism evidence="1 2">
    <name type="scientific">Corallococcus coralloides</name>
    <name type="common">Myxococcus coralloides</name>
    <dbReference type="NCBI Taxonomy" id="184914"/>
    <lineage>
        <taxon>Bacteria</taxon>
        <taxon>Pseudomonadati</taxon>
        <taxon>Myxococcota</taxon>
        <taxon>Myxococcia</taxon>
        <taxon>Myxococcales</taxon>
        <taxon>Cystobacterineae</taxon>
        <taxon>Myxococcaceae</taxon>
        <taxon>Corallococcus</taxon>
    </lineage>
</organism>
<gene>
    <name evidence="1" type="ORF">EJ065_6217</name>
</gene>
<dbReference type="EMBL" id="CP034669">
    <property type="protein sequence ID" value="QAT87746.1"/>
    <property type="molecule type" value="Genomic_DNA"/>
</dbReference>
<dbReference type="Gene3D" id="3.40.50.300">
    <property type="entry name" value="P-loop containing nucleotide triphosphate hydrolases"/>
    <property type="match status" value="1"/>
</dbReference>
<proteinExistence type="predicted"/>
<accession>A0A410S0Z6</accession>
<dbReference type="RefSeq" id="WP_128799040.1">
    <property type="nucleotide sequence ID" value="NZ_CP034669.1"/>
</dbReference>
<reference evidence="1 2" key="1">
    <citation type="submission" date="2018-12" db="EMBL/GenBank/DDBJ databases">
        <title>Complete Genome Sequence of the Corallopyronin A producing Myxobacterium Corallococcus coralloides B035.</title>
        <authorList>
            <person name="Bouhired S.M."/>
            <person name="Rupp O."/>
            <person name="Blom J."/>
            <person name="Schaeberle T.F."/>
            <person name="Kehraus S."/>
            <person name="Schiefer A."/>
            <person name="Pfarr K."/>
            <person name="Goesmann A."/>
            <person name="Hoerauf A."/>
            <person name="Koenig G.M."/>
        </authorList>
    </citation>
    <scope>NUCLEOTIDE SEQUENCE [LARGE SCALE GENOMIC DNA]</scope>
    <source>
        <strain evidence="1 2">B035</strain>
    </source>
</reference>
<protein>
    <submittedName>
        <fullName evidence="1">Uncharacterized protein</fullName>
    </submittedName>
</protein>
<name>A0A410S0Z6_CORCK</name>
<dbReference type="Proteomes" id="UP000288758">
    <property type="component" value="Chromosome"/>
</dbReference>
<evidence type="ECO:0000313" key="2">
    <source>
        <dbReference type="Proteomes" id="UP000288758"/>
    </source>
</evidence>
<sequence length="1381" mass="153417">MNDFKSIRNRDAWATIRGFVYQAELTILRWLSLQTDQVLILEMGEDIDTVTHALDAPEEEAHRLLEQVKHRDNNVTLRDSAVVGFLASAHQHLQLNASKNITLRYITNAQPTHERPNLFTPRQKALQVWMDLSSKPSTALSQDPRLPGLLTGLQNLSRPDDLAPSTWDSFISFTKTITTENISDFIKSIDWSFGIGQAHNLKDQITDKLLEKHATTAAEATAGYERIFAHIFATLSKSGLKKLTPLDLKNITAGLGLDQTSIQRINIAQNLLSALNSRMGDVETILTKQQITLNEIDSAVNNLVSQHQQTPQIKYAPIRTNTRTYPPLEPGAERTDLSKRILTSLETKPWIAITGDHGAGKTQLVRRVGEYHLPRLHWLRLRGLSAEAASTLIFNTTNALTTEAASRPLLVLDDLPRIQNGDLLSEHLTNIIQDTTPHAAQIISSSNHQLPARLLAALENSIEPLPIPRFTDSEAQSLFAAAKAPLSFLQNNKLIETLNALAGGHPTLLQAMSRYLKKANWAISDESTLAGIFRRDYAQSIQAEIQTIIKSTVSEPESRELLYRLDIVIGTISEQDIRTICSISPPIEHPLEHTAELTGLWLQSDDRQTYVLSPLLKQFGKANLPQARFQLVNQSLAESILARGTISPTDVDRCIAYFAAAELAERAATLLLAGLSMIIKHKSSSSWRHSAWLSYWADSPLPAKMSLDAKIVFRGIQTQARELYSLPIDFALKDLDVLLESAGPREREAVIIACTSAVSVDVSSPPERNFKYSKTALQAWQSSLPMGDPAARGTLPPQVEWALWVMATSVRSISNLENWIDMFEALSPEQQTLAVQSQMAASGTMLMVDQLWMHEQEKDSHLQNWPSIITAIARWHDKAKLLKRAELSAAAMRALIAIKAEVESLPKEAIVLAQEELTHHAKDSLPAFMINECTGRNLAYKDMWPEAFHHLSAATQYTGTELPVERILAHLEASHAASRLGNPDRIPLAQKAVAIADDSATVSSVDRVKALAELGIAIWQTHGLPQAFDTWNLAAKELLRVTAEDPRRNGLFRVFGHCTGYFMMLARTGHPPGPLANGQPHAAPQSRFFLGDLIRLGHQFNELNIAYLYAQMAWFADGLNNVSQAEYWALQGLDATELARLPIAQSVLVQQSLPHLLGANVFGRVIDNAPHFAHSKKYDSHAREELTRQLIYPPVALRLATLALTDSPTAQLAANEVATSFISISNKSDLPAPWRTAANLVQELTQKSNTASTYFNHPKAKDFPREWPLYFMSNIFGSIQQTCPIGLAAAVQSDSLAHLYKNTNPDHSMTGRIILPFISAFWMKTWTERHFLFNTPKLLINILKEPASLNQARQILDAVLQDQATKPTDTAKQWLSLHDAP</sequence>
<dbReference type="InterPro" id="IPR027417">
    <property type="entry name" value="P-loop_NTPase"/>
</dbReference>